<dbReference type="InterPro" id="IPR023415">
    <property type="entry name" value="LDLR_class-A_CS"/>
</dbReference>
<dbReference type="SUPFAM" id="SSF57414">
    <property type="entry name" value="Hairpin loop containing domain-like"/>
    <property type="match status" value="1"/>
</dbReference>
<feature type="domain" description="SRCR" evidence="20">
    <location>
        <begin position="1240"/>
        <end position="1345"/>
    </location>
</feature>
<feature type="disulfide bond" evidence="13">
    <location>
        <begin position="1419"/>
        <end position="1483"/>
    </location>
</feature>
<evidence type="ECO:0000256" key="6">
    <source>
        <dbReference type="ARBA" id="ARBA00022737"/>
    </source>
</evidence>
<dbReference type="Gene3D" id="4.10.400.10">
    <property type="entry name" value="Low-density Lipoprotein Receptor"/>
    <property type="match status" value="3"/>
</dbReference>
<evidence type="ECO:0000259" key="19">
    <source>
        <dbReference type="PROSITE" id="PS50240"/>
    </source>
</evidence>
<dbReference type="PRINTS" id="PR00018">
    <property type="entry name" value="KRINGLE"/>
</dbReference>
<dbReference type="InterPro" id="IPR038178">
    <property type="entry name" value="Kringle_sf"/>
</dbReference>
<evidence type="ECO:0000259" key="20">
    <source>
        <dbReference type="PROSITE" id="PS50287"/>
    </source>
</evidence>
<dbReference type="FunFam" id="3.10.250.10:FF:000026">
    <property type="entry name" value="Tequila, isoform D"/>
    <property type="match status" value="1"/>
</dbReference>
<dbReference type="PROSITE" id="PS00134">
    <property type="entry name" value="TRYPSIN_HIS"/>
    <property type="match status" value="1"/>
</dbReference>
<dbReference type="InterPro" id="IPR036772">
    <property type="entry name" value="SRCR-like_dom_sf"/>
</dbReference>
<dbReference type="FunCoup" id="A0A067RIJ5">
    <property type="interactions" value="2"/>
</dbReference>
<dbReference type="Pfam" id="PF00051">
    <property type="entry name" value="Kringle"/>
    <property type="match status" value="1"/>
</dbReference>
<evidence type="ECO:0000256" key="4">
    <source>
        <dbReference type="ARBA" id="ARBA00022670"/>
    </source>
</evidence>
<dbReference type="PROSITE" id="PS50948">
    <property type="entry name" value="PAN"/>
    <property type="match status" value="1"/>
</dbReference>
<feature type="domain" description="SRCR" evidence="20">
    <location>
        <begin position="1394"/>
        <end position="1494"/>
    </location>
</feature>
<accession>A0A067RIJ5</accession>
<dbReference type="GO" id="GO:0008061">
    <property type="term" value="F:chitin binding"/>
    <property type="evidence" value="ECO:0007669"/>
    <property type="project" value="InterPro"/>
</dbReference>
<dbReference type="PROSITE" id="PS50240">
    <property type="entry name" value="TRYPSIN_DOM"/>
    <property type="match status" value="1"/>
</dbReference>
<dbReference type="PROSITE" id="PS50068">
    <property type="entry name" value="LDLRA_2"/>
    <property type="match status" value="3"/>
</dbReference>
<evidence type="ECO:0000313" key="24">
    <source>
        <dbReference type="Proteomes" id="UP000027135"/>
    </source>
</evidence>
<organism evidence="23 24">
    <name type="scientific">Zootermopsis nevadensis</name>
    <name type="common">Dampwood termite</name>
    <dbReference type="NCBI Taxonomy" id="136037"/>
    <lineage>
        <taxon>Eukaryota</taxon>
        <taxon>Metazoa</taxon>
        <taxon>Ecdysozoa</taxon>
        <taxon>Arthropoda</taxon>
        <taxon>Hexapoda</taxon>
        <taxon>Insecta</taxon>
        <taxon>Pterygota</taxon>
        <taxon>Neoptera</taxon>
        <taxon>Polyneoptera</taxon>
        <taxon>Dictyoptera</taxon>
        <taxon>Blattodea</taxon>
        <taxon>Blattoidea</taxon>
        <taxon>Termitoidae</taxon>
        <taxon>Termopsidae</taxon>
        <taxon>Zootermopsis</taxon>
    </lineage>
</organism>
<dbReference type="CDD" id="cd01099">
    <property type="entry name" value="PAN_AP_HGF"/>
    <property type="match status" value="1"/>
</dbReference>
<dbReference type="Gene3D" id="3.10.250.10">
    <property type="entry name" value="SRCR-like domain"/>
    <property type="match status" value="3"/>
</dbReference>
<dbReference type="PANTHER" id="PTHR19331">
    <property type="entry name" value="SCAVENGER RECEPTOR DOMAIN-CONTAINING"/>
    <property type="match status" value="1"/>
</dbReference>
<feature type="disulfide bond" evidence="12">
    <location>
        <begin position="1078"/>
        <end position="1090"/>
    </location>
</feature>
<keyword evidence="24" id="KW-1185">Reference proteome</keyword>
<dbReference type="Pfam" id="PF00089">
    <property type="entry name" value="Trypsin"/>
    <property type="match status" value="1"/>
</dbReference>
<dbReference type="PROSITE" id="PS01209">
    <property type="entry name" value="LDLRA_1"/>
    <property type="match status" value="2"/>
</dbReference>
<dbReference type="InterPro" id="IPR009003">
    <property type="entry name" value="Peptidase_S1_PA"/>
</dbReference>
<evidence type="ECO:0000256" key="1">
    <source>
        <dbReference type="ARBA" id="ARBA00004613"/>
    </source>
</evidence>
<dbReference type="PROSITE" id="PS00021">
    <property type="entry name" value="KRINGLE_1"/>
    <property type="match status" value="1"/>
</dbReference>
<dbReference type="InterPro" id="IPR001304">
    <property type="entry name" value="C-type_lectin-like"/>
</dbReference>
<keyword evidence="5 16" id="KW-0732">Signal</keyword>
<dbReference type="SMART" id="SM00494">
    <property type="entry name" value="ChtBD2"/>
    <property type="match status" value="3"/>
</dbReference>
<dbReference type="GO" id="GO:0004252">
    <property type="term" value="F:serine-type endopeptidase activity"/>
    <property type="evidence" value="ECO:0007669"/>
    <property type="project" value="InterPro"/>
</dbReference>
<dbReference type="InterPro" id="IPR003609">
    <property type="entry name" value="Pan_app"/>
</dbReference>
<comment type="subcellular location">
    <subcellularLocation>
        <location evidence="1">Secreted</location>
    </subcellularLocation>
</comment>
<feature type="domain" description="Chitin-binding type-2" evidence="21">
    <location>
        <begin position="553"/>
        <end position="610"/>
    </location>
</feature>
<dbReference type="Pfam" id="PF00024">
    <property type="entry name" value="PAN_1"/>
    <property type="match status" value="1"/>
</dbReference>
<dbReference type="PRINTS" id="PR00258">
    <property type="entry name" value="SPERACTRCPTR"/>
</dbReference>
<evidence type="ECO:0000256" key="7">
    <source>
        <dbReference type="ARBA" id="ARBA00022801"/>
    </source>
</evidence>
<dbReference type="Gene3D" id="2.170.140.10">
    <property type="entry name" value="Chitin binding domain"/>
    <property type="match status" value="3"/>
</dbReference>
<dbReference type="Gene3D" id="2.40.10.10">
    <property type="entry name" value="Trypsin-like serine proteases"/>
    <property type="match status" value="1"/>
</dbReference>
<feature type="domain" description="Apple" evidence="22">
    <location>
        <begin position="1112"/>
        <end position="1193"/>
    </location>
</feature>
<dbReference type="PROSITE" id="PS50287">
    <property type="entry name" value="SRCR_2"/>
    <property type="match status" value="3"/>
</dbReference>
<feature type="signal peptide" evidence="16">
    <location>
        <begin position="1"/>
        <end position="21"/>
    </location>
</feature>
<evidence type="ECO:0000256" key="2">
    <source>
        <dbReference type="ARBA" id="ARBA00022525"/>
    </source>
</evidence>
<dbReference type="GO" id="GO:0006508">
    <property type="term" value="P:proteolysis"/>
    <property type="evidence" value="ECO:0007669"/>
    <property type="project" value="UniProtKB-KW"/>
</dbReference>
<keyword evidence="6" id="KW-0677">Repeat</keyword>
<gene>
    <name evidence="23" type="ORF">L798_00178</name>
</gene>
<feature type="disulfide bond" evidence="12">
    <location>
        <begin position="1216"/>
        <end position="1231"/>
    </location>
</feature>
<dbReference type="InterPro" id="IPR018056">
    <property type="entry name" value="Kringle_CS"/>
</dbReference>
<dbReference type="Pfam" id="PF01607">
    <property type="entry name" value="CBM_14"/>
    <property type="match status" value="3"/>
</dbReference>
<dbReference type="PROSITE" id="PS00135">
    <property type="entry name" value="TRYPSIN_SER"/>
    <property type="match status" value="1"/>
</dbReference>
<dbReference type="SUPFAM" id="SSF56487">
    <property type="entry name" value="SRCR-like"/>
    <property type="match status" value="3"/>
</dbReference>
<dbReference type="SUPFAM" id="SSF56436">
    <property type="entry name" value="C-type lectin-like"/>
    <property type="match status" value="1"/>
</dbReference>
<evidence type="ECO:0000256" key="5">
    <source>
        <dbReference type="ARBA" id="ARBA00022729"/>
    </source>
</evidence>
<evidence type="ECO:0000256" key="3">
    <source>
        <dbReference type="ARBA" id="ARBA00022572"/>
    </source>
</evidence>
<protein>
    <submittedName>
        <fullName evidence="23">Neurotrypsin</fullName>
    </submittedName>
</protein>
<dbReference type="Gene3D" id="2.40.20.10">
    <property type="entry name" value="Plasminogen Kringle 4"/>
    <property type="match status" value="1"/>
</dbReference>
<dbReference type="SUPFAM" id="SSF57625">
    <property type="entry name" value="Invertebrate chitin-binding proteins"/>
    <property type="match status" value="3"/>
</dbReference>
<dbReference type="GO" id="GO:0016020">
    <property type="term" value="C:membrane"/>
    <property type="evidence" value="ECO:0007669"/>
    <property type="project" value="InterPro"/>
</dbReference>
<keyword evidence="8 14" id="KW-0720">Serine protease</keyword>
<evidence type="ECO:0000259" key="17">
    <source>
        <dbReference type="PROSITE" id="PS50041"/>
    </source>
</evidence>
<dbReference type="InterPro" id="IPR000001">
    <property type="entry name" value="Kringle"/>
</dbReference>
<dbReference type="STRING" id="136037.A0A067RIJ5"/>
<dbReference type="InterPro" id="IPR002172">
    <property type="entry name" value="LDrepeatLR_classA_rpt"/>
</dbReference>
<dbReference type="SUPFAM" id="SSF57440">
    <property type="entry name" value="Kringle-like"/>
    <property type="match status" value="1"/>
</dbReference>
<keyword evidence="9 13" id="KW-1015">Disulfide bond</keyword>
<dbReference type="InterPro" id="IPR002557">
    <property type="entry name" value="Chitin-bd_dom"/>
</dbReference>
<feature type="disulfide bond" evidence="13">
    <location>
        <begin position="1432"/>
        <end position="1493"/>
    </location>
</feature>
<evidence type="ECO:0000256" key="8">
    <source>
        <dbReference type="ARBA" id="ARBA00022825"/>
    </source>
</evidence>
<dbReference type="InterPro" id="IPR001254">
    <property type="entry name" value="Trypsin_dom"/>
</dbReference>
<evidence type="ECO:0000256" key="16">
    <source>
        <dbReference type="SAM" id="SignalP"/>
    </source>
</evidence>
<name>A0A067RIJ5_ZOONE</name>
<dbReference type="InterPro" id="IPR043504">
    <property type="entry name" value="Peptidase_S1_PA_chymotrypsin"/>
</dbReference>
<feature type="disulfide bond" evidence="12">
    <location>
        <begin position="1085"/>
        <end position="1103"/>
    </location>
</feature>
<evidence type="ECO:0000256" key="12">
    <source>
        <dbReference type="PROSITE-ProRule" id="PRU00124"/>
    </source>
</evidence>
<feature type="chain" id="PRO_5001648175" evidence="16">
    <location>
        <begin position="22"/>
        <end position="1791"/>
    </location>
</feature>
<dbReference type="PANTHER" id="PTHR19331:SF465">
    <property type="entry name" value="EGG PEPTIDE SPERACT RECEPTOR"/>
    <property type="match status" value="1"/>
</dbReference>
<dbReference type="PRINTS" id="PR00261">
    <property type="entry name" value="LDLRECEPTOR"/>
</dbReference>
<dbReference type="SMART" id="SM00192">
    <property type="entry name" value="LDLa"/>
    <property type="match status" value="3"/>
</dbReference>
<dbReference type="Pfam" id="PF00057">
    <property type="entry name" value="Ldl_recept_a"/>
    <property type="match status" value="2"/>
</dbReference>
<feature type="region of interest" description="Disordered" evidence="15">
    <location>
        <begin position="220"/>
        <end position="248"/>
    </location>
</feature>
<feature type="domain" description="Kringle" evidence="18">
    <location>
        <begin position="982"/>
        <end position="1062"/>
    </location>
</feature>
<dbReference type="PROSITE" id="PS50940">
    <property type="entry name" value="CHIT_BIND_II"/>
    <property type="match status" value="3"/>
</dbReference>
<evidence type="ECO:0000256" key="11">
    <source>
        <dbReference type="PROSITE-ProRule" id="PRU00121"/>
    </source>
</evidence>
<dbReference type="OMA" id="KFINCWK"/>
<feature type="compositionally biased region" description="Low complexity" evidence="15">
    <location>
        <begin position="645"/>
        <end position="669"/>
    </location>
</feature>
<dbReference type="PROSITE" id="PS50041">
    <property type="entry name" value="C_TYPE_LECTIN_2"/>
    <property type="match status" value="1"/>
</dbReference>
<reference evidence="23 24" key="1">
    <citation type="journal article" date="2014" name="Nat. Commun.">
        <title>Molecular traces of alternative social organization in a termite genome.</title>
        <authorList>
            <person name="Terrapon N."/>
            <person name="Li C."/>
            <person name="Robertson H.M."/>
            <person name="Ji L."/>
            <person name="Meng X."/>
            <person name="Booth W."/>
            <person name="Chen Z."/>
            <person name="Childers C.P."/>
            <person name="Glastad K.M."/>
            <person name="Gokhale K."/>
            <person name="Gowin J."/>
            <person name="Gronenberg W."/>
            <person name="Hermansen R.A."/>
            <person name="Hu H."/>
            <person name="Hunt B.G."/>
            <person name="Huylmans A.K."/>
            <person name="Khalil S.M."/>
            <person name="Mitchell R.D."/>
            <person name="Munoz-Torres M.C."/>
            <person name="Mustard J.A."/>
            <person name="Pan H."/>
            <person name="Reese J.T."/>
            <person name="Scharf M.E."/>
            <person name="Sun F."/>
            <person name="Vogel H."/>
            <person name="Xiao J."/>
            <person name="Yang W."/>
            <person name="Yang Z."/>
            <person name="Yang Z."/>
            <person name="Zhou J."/>
            <person name="Zhu J."/>
            <person name="Brent C.S."/>
            <person name="Elsik C.G."/>
            <person name="Goodisman M.A."/>
            <person name="Liberles D.A."/>
            <person name="Roe R.M."/>
            <person name="Vargo E.L."/>
            <person name="Vilcinskas A."/>
            <person name="Wang J."/>
            <person name="Bornberg-Bauer E."/>
            <person name="Korb J."/>
            <person name="Zhang G."/>
            <person name="Liebig J."/>
        </authorList>
    </citation>
    <scope>NUCLEOTIDE SEQUENCE [LARGE SCALE GENOMIC DNA]</scope>
    <source>
        <tissue evidence="23">Whole organism</tissue>
    </source>
</reference>
<evidence type="ECO:0000259" key="22">
    <source>
        <dbReference type="PROSITE" id="PS50948"/>
    </source>
</evidence>
<dbReference type="FunFam" id="2.40.10.10:FF:000003">
    <property type="entry name" value="Transmembrane serine protease 3"/>
    <property type="match status" value="1"/>
</dbReference>
<dbReference type="InterPro" id="IPR001190">
    <property type="entry name" value="SRCR"/>
</dbReference>
<dbReference type="InterPro" id="IPR036508">
    <property type="entry name" value="Chitin-bd_dom_sf"/>
</dbReference>
<dbReference type="CDD" id="cd00037">
    <property type="entry name" value="CLECT"/>
    <property type="match status" value="1"/>
</dbReference>
<evidence type="ECO:0000256" key="9">
    <source>
        <dbReference type="ARBA" id="ARBA00023157"/>
    </source>
</evidence>
<evidence type="ECO:0000259" key="18">
    <source>
        <dbReference type="PROSITE" id="PS50070"/>
    </source>
</evidence>
<dbReference type="InterPro" id="IPR013806">
    <property type="entry name" value="Kringle-like"/>
</dbReference>
<evidence type="ECO:0000256" key="14">
    <source>
        <dbReference type="RuleBase" id="RU363034"/>
    </source>
</evidence>
<evidence type="ECO:0000256" key="13">
    <source>
        <dbReference type="PROSITE-ProRule" id="PRU00196"/>
    </source>
</evidence>
<keyword evidence="4 14" id="KW-0645">Protease</keyword>
<dbReference type="InterPro" id="IPR036055">
    <property type="entry name" value="LDL_receptor-like_sf"/>
</dbReference>
<evidence type="ECO:0000259" key="21">
    <source>
        <dbReference type="PROSITE" id="PS50940"/>
    </source>
</evidence>
<dbReference type="SMART" id="SM00473">
    <property type="entry name" value="PAN_AP"/>
    <property type="match status" value="1"/>
</dbReference>
<dbReference type="CDD" id="cd00190">
    <property type="entry name" value="Tryp_SPc"/>
    <property type="match status" value="1"/>
</dbReference>
<feature type="domain" description="Chitin-binding type-2" evidence="21">
    <location>
        <begin position="455"/>
        <end position="512"/>
    </location>
</feature>
<dbReference type="SMART" id="SM00130">
    <property type="entry name" value="KR"/>
    <property type="match status" value="1"/>
</dbReference>
<keyword evidence="7 14" id="KW-0378">Hydrolase</keyword>
<evidence type="ECO:0000256" key="10">
    <source>
        <dbReference type="ARBA" id="ARBA00023180"/>
    </source>
</evidence>
<evidence type="ECO:0000256" key="15">
    <source>
        <dbReference type="SAM" id="MobiDB-lite"/>
    </source>
</evidence>
<feature type="domain" description="Peptidase S1" evidence="19">
    <location>
        <begin position="1545"/>
        <end position="1785"/>
    </location>
</feature>
<feature type="domain" description="Chitin-binding type-2" evidence="21">
    <location>
        <begin position="348"/>
        <end position="404"/>
    </location>
</feature>
<evidence type="ECO:0000313" key="23">
    <source>
        <dbReference type="EMBL" id="KDR22858.1"/>
    </source>
</evidence>
<dbReference type="eggNOG" id="KOG3627">
    <property type="taxonomic scope" value="Eukaryota"/>
</dbReference>
<feature type="domain" description="C-type lectin" evidence="17">
    <location>
        <begin position="807"/>
        <end position="918"/>
    </location>
</feature>
<feature type="region of interest" description="Disordered" evidence="15">
    <location>
        <begin position="615"/>
        <end position="675"/>
    </location>
</feature>
<keyword evidence="2" id="KW-0964">Secreted</keyword>
<feature type="domain" description="SRCR" evidence="20">
    <location>
        <begin position="688"/>
        <end position="793"/>
    </location>
</feature>
<dbReference type="InterPro" id="IPR033116">
    <property type="entry name" value="TRYPSIN_SER"/>
</dbReference>
<dbReference type="InterPro" id="IPR016187">
    <property type="entry name" value="CTDL_fold"/>
</dbReference>
<dbReference type="SUPFAM" id="SSF50494">
    <property type="entry name" value="Trypsin-like serine proteases"/>
    <property type="match status" value="1"/>
</dbReference>
<feature type="disulfide bond" evidence="13">
    <location>
        <begin position="763"/>
        <end position="773"/>
    </location>
</feature>
<comment type="caution">
    <text evidence="13">Lacks conserved residue(s) required for the propagation of feature annotation.</text>
</comment>
<dbReference type="PROSITE" id="PS00420">
    <property type="entry name" value="SRCR_1"/>
    <property type="match status" value="1"/>
</dbReference>
<feature type="disulfide bond" evidence="13">
    <location>
        <begin position="1463"/>
        <end position="1473"/>
    </location>
</feature>
<dbReference type="PROSITE" id="PS50070">
    <property type="entry name" value="KRINGLE_2"/>
    <property type="match status" value="1"/>
</dbReference>
<dbReference type="Proteomes" id="UP000027135">
    <property type="component" value="Unassembled WGS sequence"/>
</dbReference>
<sequence>MVIRILGVLKVFLLNVLICVAIYSPEDEVTKPPKRWVGLPWPVRVDKNSRHASGLIIGEEYIPPTLDYSSKNIMGRMFSSDDGIEHMKLTPGQLITSEPTRQHSNWDIVPDPSSDGGFRLVESSSGNINPAHITQQGSSSSLVYENGNAYEENVKGNNHEESSDIPGAGVTSGAVTSGVALAHGLQWPSKNVVGSGMLSAAVVGTGLLVGSEYHRPSASVLGKGVNSGGSGSSTKDNQPSPHMNWDVFPSSQLQTHSQLVSEGSGSFGTQKQKIQSSKIGWELPSAHQSQSDFFPAAHWHVASISVDPIQKLPSVATGVFSAAGQYLSSPSMGSTVEKAVMSGSTYDATKCPHGATGQFVYRPDCRQFLNCWKGRGLVQFCAPGTLFNPYSLECDFPNKVKCLQFSLDEESANNIIMGNSDERHIERDSRLVESAVSTRHPKTQTPSPVPVNIRKADCPMEGGTGLAPHPTDCSKFLNCWMGTGHTQQCGPGTLFNPQTLQCDFPYRVNCIVSTSGLKDERHIERDSRLVESAVSTRHPKTQTPSPVPVNIRKADCPMEGGTGLAPHPTDCSKFLSCWKGTGHTQQCGPGTLFNPQTLQCDFPYSVNCIVSPSGLKESAPRKFSPNKPYQPPQQLKPTIQPTRPPTMTSPTTRTTTTTAATTPANTTPAPLKPAHNVSLLVNPSGQVLRLRGGPGPWEGYVEVQGPSPGWGLVCDKRNSWSIVEATVVCQQLGYERGAELAWQGRPLQPTEDTLRVSVNEVSCGGNETTFSACQLEPGQQCVIARDAVGVRCYKNWASQCRPGEVNHGERCYNLVVPSVRHAVEGFSHGEALRDCQSKGSQLLDITSQEESDFISEWLLQIQPNITNILTAGVGVSVFQRPLWVWEGSLAPFKFTKWWSGWTNNLRSPPKTGDRPICIVAKRVFPCEHAYYTSDGISDVGIDSHEHQRVRMCAANYFYWDTEDCSITHSHPYVCERPLDDIGCVNVEKYNYQGSANVTASGLPCLHWDDPLIIPKLSYRVSERERNTTLTGHNYCRNVGGESQPWCFAGKQRNRQPCAIPSCWNKGIEKVFTVTARGCRQGEFKCRSGECITDRWKCDGKKDCSNGLDERDCGGIFENVSKHSNHRLEHHDREKWLQTDAGTCSQHCHEAKEFICRSFSHQKQDSVCLLSDSNIGLSGSLVAEDGWDYYEVKSLSVKCDDKFHCDNGKCINISLVCNGKNNCGDRSDEKNCSAAYLDYSIRLAGSNISHEGRVEVKVFGQWGLICDDLFGLRDAEVVCRELGFPLGAAKILPPGSYINRDHTEDAIFLVDDLMCLGNESSILECEFEGWGVHDCLREEAVSVMCSVPDQICASGFWKCESTMECVPIAYLCDNIDDCDDASDEDPTWCNSPIELRLVGGTNNMEGRVEVRYHGIWGTVCDDDFTVPAATVICRSLGFGGPAQAKKDGFFGPGEGQIWLDQLHCTGNETGITECLHSYWGEHNCQHSEDAAVICMPGDIRQSLNPHEMDAESRTSDVLLVNNILPSDCGKRSVDYMKLADDQKARVVGGYEVLKGSYPWQASVRVRTGGKSVHWCGAVVISPLHILTAGHCMQDYTKGAYFIRVGDHDTEEVEGTEQELNIDEIYLHEEFNKGMRLNNDIALVKMKGLGIRLGPEIMPACLPHHGIQYAPGLNCTISGWGSMKAAGSGYSRHLRATWIPLLPHETCKASFVYGTKAVGEGMFCAGMLEGGVDSCQGDSGGPLICLINGEFTLYGITSWGHGCGRPNKPGVYSSVSFYRDWIDNKLEDSMSGH</sequence>
<feature type="disulfide bond" evidence="13">
    <location>
        <begin position="1314"/>
        <end position="1324"/>
    </location>
</feature>
<dbReference type="Gene3D" id="3.50.4.10">
    <property type="entry name" value="Hepatocyte Growth Factor"/>
    <property type="match status" value="1"/>
</dbReference>
<dbReference type="Pfam" id="PF00530">
    <property type="entry name" value="SRCR"/>
    <property type="match status" value="3"/>
</dbReference>
<dbReference type="InterPro" id="IPR018114">
    <property type="entry name" value="TRYPSIN_HIS"/>
</dbReference>
<dbReference type="EMBL" id="KK852483">
    <property type="protein sequence ID" value="KDR22858.1"/>
    <property type="molecule type" value="Genomic_DNA"/>
</dbReference>
<dbReference type="InterPro" id="IPR016186">
    <property type="entry name" value="C-type_lectin-like/link_sf"/>
</dbReference>
<dbReference type="OrthoDB" id="6020543at2759"/>
<dbReference type="GO" id="GO:0005576">
    <property type="term" value="C:extracellular region"/>
    <property type="evidence" value="ECO:0007669"/>
    <property type="project" value="UniProtKB-SubCell"/>
</dbReference>
<keyword evidence="10" id="KW-0325">Glycoprotein</keyword>
<dbReference type="Gene3D" id="3.10.100.10">
    <property type="entry name" value="Mannose-Binding Protein A, subunit A"/>
    <property type="match status" value="1"/>
</dbReference>
<dbReference type="SMART" id="SM00202">
    <property type="entry name" value="SR"/>
    <property type="match status" value="3"/>
</dbReference>
<dbReference type="SMART" id="SM00034">
    <property type="entry name" value="CLECT"/>
    <property type="match status" value="1"/>
</dbReference>
<dbReference type="CDD" id="cd00112">
    <property type="entry name" value="LDLa"/>
    <property type="match status" value="2"/>
</dbReference>
<feature type="disulfide bond" evidence="12">
    <location>
        <begin position="1204"/>
        <end position="1222"/>
    </location>
</feature>
<dbReference type="FunFam" id="3.10.250.10:FF:000001">
    <property type="entry name" value="Lysyl oxidase 4 isoform X1"/>
    <property type="match status" value="1"/>
</dbReference>
<dbReference type="SMART" id="SM00020">
    <property type="entry name" value="Tryp_SPc"/>
    <property type="match status" value="1"/>
</dbReference>
<proteinExistence type="predicted"/>
<dbReference type="InParanoid" id="A0A067RIJ5"/>
<dbReference type="SUPFAM" id="SSF57424">
    <property type="entry name" value="LDL receptor-like module"/>
    <property type="match status" value="3"/>
</dbReference>
<keyword evidence="3 11" id="KW-0420">Kringle</keyword>
<feature type="disulfide bond" evidence="12">
    <location>
        <begin position="1097"/>
        <end position="1112"/>
    </location>
</feature>